<proteinExistence type="predicted"/>
<sequence>MNNEDEFMELQFYSLFHRFQVMKHLSTDCIGSAFNVNGLMICPNCRVIEEGNWRQFANDVVDEDAGAAIAALDDNDNDDALDDDDGDGRYHEEQPLAHQEVMILLPGVIDAYSGGASNMRFTRREIDINNVPRNGTPPNIHHVTLQINNGDNIFSRTSVYESSILQQNEWIQQLRPQFPAPPSSIASRMANQRRIASSGPNGQPRYFTW</sequence>
<reference evidence="1 2" key="1">
    <citation type="journal article" date="2017" name="Genome Biol.">
        <title>New reference genome sequences of hot pepper reveal the massive evolution of plant disease-resistance genes by retroduplication.</title>
        <authorList>
            <person name="Kim S."/>
            <person name="Park J."/>
            <person name="Yeom S.I."/>
            <person name="Kim Y.M."/>
            <person name="Seo E."/>
            <person name="Kim K.T."/>
            <person name="Kim M.S."/>
            <person name="Lee J.M."/>
            <person name="Cheong K."/>
            <person name="Shin H.S."/>
            <person name="Kim S.B."/>
            <person name="Han K."/>
            <person name="Lee J."/>
            <person name="Park M."/>
            <person name="Lee H.A."/>
            <person name="Lee H.Y."/>
            <person name="Lee Y."/>
            <person name="Oh S."/>
            <person name="Lee J.H."/>
            <person name="Choi E."/>
            <person name="Choi E."/>
            <person name="Lee S.E."/>
            <person name="Jeon J."/>
            <person name="Kim H."/>
            <person name="Choi G."/>
            <person name="Song H."/>
            <person name="Lee J."/>
            <person name="Lee S.C."/>
            <person name="Kwon J.K."/>
            <person name="Lee H.Y."/>
            <person name="Koo N."/>
            <person name="Hong Y."/>
            <person name="Kim R.W."/>
            <person name="Kang W.H."/>
            <person name="Huh J.H."/>
            <person name="Kang B.C."/>
            <person name="Yang T.J."/>
            <person name="Lee Y.H."/>
            <person name="Bennetzen J.L."/>
            <person name="Choi D."/>
        </authorList>
    </citation>
    <scope>NUCLEOTIDE SEQUENCE [LARGE SCALE GENOMIC DNA]</scope>
    <source>
        <strain evidence="2">cv. PBC81</strain>
    </source>
</reference>
<dbReference type="OrthoDB" id="1306101at2759"/>
<organism evidence="1 2">
    <name type="scientific">Capsicum baccatum</name>
    <name type="common">Peruvian pepper</name>
    <dbReference type="NCBI Taxonomy" id="33114"/>
    <lineage>
        <taxon>Eukaryota</taxon>
        <taxon>Viridiplantae</taxon>
        <taxon>Streptophyta</taxon>
        <taxon>Embryophyta</taxon>
        <taxon>Tracheophyta</taxon>
        <taxon>Spermatophyta</taxon>
        <taxon>Magnoliopsida</taxon>
        <taxon>eudicotyledons</taxon>
        <taxon>Gunneridae</taxon>
        <taxon>Pentapetalae</taxon>
        <taxon>asterids</taxon>
        <taxon>lamiids</taxon>
        <taxon>Solanales</taxon>
        <taxon>Solanaceae</taxon>
        <taxon>Solanoideae</taxon>
        <taxon>Capsiceae</taxon>
        <taxon>Capsicum</taxon>
    </lineage>
</organism>
<dbReference type="PANTHER" id="PTHR46798:SF3">
    <property type="entry name" value="RING FINGER FAMILY PROTEIN"/>
    <property type="match status" value="1"/>
</dbReference>
<dbReference type="PANTHER" id="PTHR46798">
    <property type="entry name" value="OS09G0511500 PROTEIN"/>
    <property type="match status" value="1"/>
</dbReference>
<evidence type="ECO:0000313" key="1">
    <source>
        <dbReference type="EMBL" id="PHT25100.1"/>
    </source>
</evidence>
<dbReference type="STRING" id="33114.A0A2G2UWH4"/>
<dbReference type="GO" id="GO:0004842">
    <property type="term" value="F:ubiquitin-protein transferase activity"/>
    <property type="evidence" value="ECO:0007669"/>
    <property type="project" value="InterPro"/>
</dbReference>
<dbReference type="EMBL" id="MLFT02002950">
    <property type="protein sequence ID" value="PHT25100.1"/>
    <property type="molecule type" value="Genomic_DNA"/>
</dbReference>
<accession>A0A2G2UWH4</accession>
<dbReference type="AlphaFoldDB" id="A0A2G2UWH4"/>
<dbReference type="Proteomes" id="UP000224567">
    <property type="component" value="Unassembled WGS sequence"/>
</dbReference>
<protein>
    <submittedName>
        <fullName evidence="1">Uncharacterized protein</fullName>
    </submittedName>
</protein>
<reference evidence="2" key="2">
    <citation type="journal article" date="2017" name="J. Anim. Genet.">
        <title>Multiple reference genome sequences of hot pepper reveal the massive evolution of plant disease resistance genes by retroduplication.</title>
        <authorList>
            <person name="Kim S."/>
            <person name="Park J."/>
            <person name="Yeom S.-I."/>
            <person name="Kim Y.-M."/>
            <person name="Seo E."/>
            <person name="Kim K.-T."/>
            <person name="Kim M.-S."/>
            <person name="Lee J.M."/>
            <person name="Cheong K."/>
            <person name="Shin H.-S."/>
            <person name="Kim S.-B."/>
            <person name="Han K."/>
            <person name="Lee J."/>
            <person name="Park M."/>
            <person name="Lee H.-A."/>
            <person name="Lee H.-Y."/>
            <person name="Lee Y."/>
            <person name="Oh S."/>
            <person name="Lee J.H."/>
            <person name="Choi E."/>
            <person name="Choi E."/>
            <person name="Lee S.E."/>
            <person name="Jeon J."/>
            <person name="Kim H."/>
            <person name="Choi G."/>
            <person name="Song H."/>
            <person name="Lee J."/>
            <person name="Lee S.-C."/>
            <person name="Kwon J.-K."/>
            <person name="Lee H.-Y."/>
            <person name="Koo N."/>
            <person name="Hong Y."/>
            <person name="Kim R.W."/>
            <person name="Kang W.-H."/>
            <person name="Huh J.H."/>
            <person name="Kang B.-C."/>
            <person name="Yang T.-J."/>
            <person name="Lee Y.-H."/>
            <person name="Bennetzen J.L."/>
            <person name="Choi D."/>
        </authorList>
    </citation>
    <scope>NUCLEOTIDE SEQUENCE [LARGE SCALE GENOMIC DNA]</scope>
    <source>
        <strain evidence="2">cv. PBC81</strain>
    </source>
</reference>
<keyword evidence="2" id="KW-1185">Reference proteome</keyword>
<dbReference type="InterPro" id="IPR044274">
    <property type="entry name" value="RFI2"/>
</dbReference>
<evidence type="ECO:0000313" key="2">
    <source>
        <dbReference type="Proteomes" id="UP000224567"/>
    </source>
</evidence>
<gene>
    <name evidence="1" type="ORF">CQW23_35258</name>
</gene>
<name>A0A2G2UWH4_CAPBA</name>
<comment type="caution">
    <text evidence="1">The sequence shown here is derived from an EMBL/GenBank/DDBJ whole genome shotgun (WGS) entry which is preliminary data.</text>
</comment>